<dbReference type="InterPro" id="IPR003870">
    <property type="entry name" value="DUF222"/>
</dbReference>
<dbReference type="AlphaFoldDB" id="A0AAW8NE94"/>
<evidence type="ECO:0000256" key="2">
    <source>
        <dbReference type="SAM" id="MobiDB-lite"/>
    </source>
</evidence>
<dbReference type="InterPro" id="IPR003615">
    <property type="entry name" value="HNH_nuc"/>
</dbReference>
<name>A0AAW8NE94_PSEOX</name>
<comment type="caution">
    <text evidence="4">The sequence shown here is derived from an EMBL/GenBank/DDBJ whole genome shotgun (WGS) entry which is preliminary data.</text>
</comment>
<dbReference type="Pfam" id="PF02720">
    <property type="entry name" value="DUF222"/>
    <property type="match status" value="1"/>
</dbReference>
<dbReference type="GO" id="GO:0003676">
    <property type="term" value="F:nucleic acid binding"/>
    <property type="evidence" value="ECO:0007669"/>
    <property type="project" value="InterPro"/>
</dbReference>
<dbReference type="RefSeq" id="WP_374724864.1">
    <property type="nucleotide sequence ID" value="NZ_JAVDTN010000009.1"/>
</dbReference>
<accession>A0AAW8NE94</accession>
<comment type="similarity">
    <text evidence="1">Belongs to the Rv1128c/1148c/1588c/1702c/1945/3466 family.</text>
</comment>
<feature type="compositionally biased region" description="Low complexity" evidence="2">
    <location>
        <begin position="457"/>
        <end position="469"/>
    </location>
</feature>
<feature type="region of interest" description="Disordered" evidence="2">
    <location>
        <begin position="298"/>
        <end position="319"/>
    </location>
</feature>
<dbReference type="Pfam" id="PF01844">
    <property type="entry name" value="HNH"/>
    <property type="match status" value="1"/>
</dbReference>
<dbReference type="GO" id="GO:0004519">
    <property type="term" value="F:endonuclease activity"/>
    <property type="evidence" value="ECO:0007669"/>
    <property type="project" value="InterPro"/>
</dbReference>
<evidence type="ECO:0000256" key="1">
    <source>
        <dbReference type="ARBA" id="ARBA00023450"/>
    </source>
</evidence>
<organism evidence="4 5">
    <name type="scientific">Pseudarthrobacter oxydans</name>
    <name type="common">Arthrobacter oxydans</name>
    <dbReference type="NCBI Taxonomy" id="1671"/>
    <lineage>
        <taxon>Bacteria</taxon>
        <taxon>Bacillati</taxon>
        <taxon>Actinomycetota</taxon>
        <taxon>Actinomycetes</taxon>
        <taxon>Micrococcales</taxon>
        <taxon>Micrococcaceae</taxon>
        <taxon>Pseudarthrobacter</taxon>
    </lineage>
</organism>
<proteinExistence type="inferred from homology"/>
<dbReference type="Proteomes" id="UP001262032">
    <property type="component" value="Unassembled WGS sequence"/>
</dbReference>
<sequence length="529" mass="55359">MTSADLPSIADVSRSLLSVPVAADGPGMIDQLRELEDLKSLAAAKQARIAVAFDLSQRREQAAAGVPAKEQGTGVAAQVALARRESPARGGRLLGLAKALTTEMPHTLAALQSGQLNEWRATLIVKETACLSAEDRCAVDEELAADTGTLSGTGSLAGAGDRAILATVRAAAYRRDPHSVARRANQAVNDRTVTLRPAPDTMARLSALLPVAQGVAVYAALTRHADTARSNGDDRSRGAAMADELVQRITGTPAGISSIEVQLVMTDRTLFQADSEPARLAGYGIVPAHWARQTILGQQEHPGPGPADSAGAPETDVRAGSGTDVWLRRVFTAPGTGELLAMDSKARLFPPGLRRFLQVRDDTCRIPYCDAPIRHHDHIIPWHQDGPTTSTNGQGLCEACNHTKETPGFSARPVPGPRHTVELKTPTGHTYHSTAPPPPGTPAMSHGVAGMHPSGPPAGTASTSATGTARDMAPRTAPGPGRGDPGSTMRERAVCPSPKKHGVQVLGRVVPYRSLVVQRGPEAVPAAPP</sequence>
<dbReference type="GeneID" id="97423189"/>
<feature type="domain" description="HNH nuclease" evidence="3">
    <location>
        <begin position="352"/>
        <end position="402"/>
    </location>
</feature>
<dbReference type="EMBL" id="JAVDWN010000008">
    <property type="protein sequence ID" value="MDR7164492.1"/>
    <property type="molecule type" value="Genomic_DNA"/>
</dbReference>
<dbReference type="CDD" id="cd00085">
    <property type="entry name" value="HNHc"/>
    <property type="match status" value="1"/>
</dbReference>
<dbReference type="SMART" id="SM00507">
    <property type="entry name" value="HNHc"/>
    <property type="match status" value="1"/>
</dbReference>
<feature type="region of interest" description="Disordered" evidence="2">
    <location>
        <begin position="427"/>
        <end position="502"/>
    </location>
</feature>
<gene>
    <name evidence="4" type="ORF">J2X12_002529</name>
</gene>
<dbReference type="InterPro" id="IPR002711">
    <property type="entry name" value="HNH"/>
</dbReference>
<dbReference type="GO" id="GO:0008270">
    <property type="term" value="F:zinc ion binding"/>
    <property type="evidence" value="ECO:0007669"/>
    <property type="project" value="InterPro"/>
</dbReference>
<reference evidence="4" key="1">
    <citation type="submission" date="2023-07" db="EMBL/GenBank/DDBJ databases">
        <title>Sorghum-associated microbial communities from plants grown in Nebraska, USA.</title>
        <authorList>
            <person name="Schachtman D."/>
        </authorList>
    </citation>
    <scope>NUCLEOTIDE SEQUENCE</scope>
    <source>
        <strain evidence="4">BE261</strain>
    </source>
</reference>
<evidence type="ECO:0000313" key="4">
    <source>
        <dbReference type="EMBL" id="MDR7164492.1"/>
    </source>
</evidence>
<evidence type="ECO:0000259" key="3">
    <source>
        <dbReference type="SMART" id="SM00507"/>
    </source>
</evidence>
<dbReference type="Gene3D" id="1.10.30.50">
    <property type="match status" value="1"/>
</dbReference>
<evidence type="ECO:0000313" key="5">
    <source>
        <dbReference type="Proteomes" id="UP001262032"/>
    </source>
</evidence>
<protein>
    <recommendedName>
        <fullName evidence="3">HNH nuclease domain-containing protein</fullName>
    </recommendedName>
</protein>